<dbReference type="OrthoDB" id="10565606at2759"/>
<gene>
    <name evidence="2" type="ORF">DCHRY22_LOCUS7677</name>
</gene>
<dbReference type="EMBL" id="CAKASE010000058">
    <property type="protein sequence ID" value="CAG9567408.1"/>
    <property type="molecule type" value="Genomic_DNA"/>
</dbReference>
<accession>A0A8J2QPX5</accession>
<comment type="caution">
    <text evidence="2">The sequence shown here is derived from an EMBL/GenBank/DDBJ whole genome shotgun (WGS) entry which is preliminary data.</text>
</comment>
<dbReference type="Proteomes" id="UP000789524">
    <property type="component" value="Unassembled WGS sequence"/>
</dbReference>
<sequence length="116" mass="12637">MGFDLEPGVRGEGPGDKSLVTGAGPVHTAVRASRATLLQLRACVIFTAQVIAIQLRGQPAVCEGEVRELVLMLSRSILHAAGRLSIMKHPPLDEARMAPRPKLRKRPHQIHSNYCI</sequence>
<reference evidence="2" key="1">
    <citation type="submission" date="2021-09" db="EMBL/GenBank/DDBJ databases">
        <authorList>
            <person name="Martin H S."/>
        </authorList>
    </citation>
    <scope>NUCLEOTIDE SEQUENCE</scope>
</reference>
<protein>
    <submittedName>
        <fullName evidence="2">(African queen) hypothetical protein</fullName>
    </submittedName>
</protein>
<evidence type="ECO:0000256" key="1">
    <source>
        <dbReference type="SAM" id="MobiDB-lite"/>
    </source>
</evidence>
<evidence type="ECO:0000313" key="2">
    <source>
        <dbReference type="EMBL" id="CAG9567408.1"/>
    </source>
</evidence>
<keyword evidence="3" id="KW-1185">Reference proteome</keyword>
<proteinExistence type="predicted"/>
<name>A0A8J2QPX5_9NEOP</name>
<feature type="region of interest" description="Disordered" evidence="1">
    <location>
        <begin position="1"/>
        <end position="22"/>
    </location>
</feature>
<evidence type="ECO:0000313" key="3">
    <source>
        <dbReference type="Proteomes" id="UP000789524"/>
    </source>
</evidence>
<organism evidence="2 3">
    <name type="scientific">Danaus chrysippus</name>
    <name type="common">African queen</name>
    <dbReference type="NCBI Taxonomy" id="151541"/>
    <lineage>
        <taxon>Eukaryota</taxon>
        <taxon>Metazoa</taxon>
        <taxon>Ecdysozoa</taxon>
        <taxon>Arthropoda</taxon>
        <taxon>Hexapoda</taxon>
        <taxon>Insecta</taxon>
        <taxon>Pterygota</taxon>
        <taxon>Neoptera</taxon>
        <taxon>Endopterygota</taxon>
        <taxon>Lepidoptera</taxon>
        <taxon>Glossata</taxon>
        <taxon>Ditrysia</taxon>
        <taxon>Papilionoidea</taxon>
        <taxon>Nymphalidae</taxon>
        <taxon>Danainae</taxon>
        <taxon>Danaini</taxon>
        <taxon>Danaina</taxon>
        <taxon>Danaus</taxon>
        <taxon>Anosia</taxon>
    </lineage>
</organism>
<dbReference type="AlphaFoldDB" id="A0A8J2QPX5"/>